<dbReference type="Proteomes" id="UP000631312">
    <property type="component" value="Unassembled WGS sequence"/>
</dbReference>
<comment type="caution">
    <text evidence="2">The sequence shown here is derived from an EMBL/GenBank/DDBJ whole genome shotgun (WGS) entry which is preliminary data.</text>
</comment>
<sequence>MVSSAASSTGRATVSSATSFAERATAASVISAANKVTVGSDSVPSETEFTAGGTADRSAVGSDPAEDDKPTVVSEISAAGNATVSSPSPSSPGSFKATVGSADSSTLAGSADMLSWDAAAGLSVFIGGIVARAVKSVFVCVLAVNHPHWQDPRAPLGR</sequence>
<accession>A0ABQ4ADD8</accession>
<evidence type="ECO:0000256" key="1">
    <source>
        <dbReference type="SAM" id="MobiDB-lite"/>
    </source>
</evidence>
<proteinExistence type="predicted"/>
<feature type="compositionally biased region" description="Polar residues" evidence="1">
    <location>
        <begin position="1"/>
        <end position="19"/>
    </location>
</feature>
<feature type="compositionally biased region" description="Polar residues" evidence="1">
    <location>
        <begin position="37"/>
        <end position="48"/>
    </location>
</feature>
<evidence type="ECO:0000313" key="3">
    <source>
        <dbReference type="Proteomes" id="UP000631312"/>
    </source>
</evidence>
<dbReference type="EMBL" id="BOMP01000031">
    <property type="protein sequence ID" value="GIE39022.1"/>
    <property type="molecule type" value="Genomic_DNA"/>
</dbReference>
<feature type="compositionally biased region" description="Low complexity" evidence="1">
    <location>
        <begin position="85"/>
        <end position="94"/>
    </location>
</feature>
<evidence type="ECO:0000313" key="2">
    <source>
        <dbReference type="EMBL" id="GIE39022.1"/>
    </source>
</evidence>
<feature type="region of interest" description="Disordered" evidence="1">
    <location>
        <begin position="37"/>
        <end position="103"/>
    </location>
</feature>
<reference evidence="2 3" key="1">
    <citation type="submission" date="2021-01" db="EMBL/GenBank/DDBJ databases">
        <title>Whole genome shotgun sequence of Actinoplanes lobatus NBRC 12513.</title>
        <authorList>
            <person name="Komaki H."/>
            <person name="Tamura T."/>
        </authorList>
    </citation>
    <scope>NUCLEOTIDE SEQUENCE [LARGE SCALE GENOMIC DNA]</scope>
    <source>
        <strain evidence="2 3">NBRC 12513</strain>
    </source>
</reference>
<feature type="region of interest" description="Disordered" evidence="1">
    <location>
        <begin position="1"/>
        <end position="20"/>
    </location>
</feature>
<gene>
    <name evidence="2" type="ORF">Alo02nite_19200</name>
</gene>
<name>A0ABQ4ADD8_9ACTN</name>
<keyword evidence="3" id="KW-1185">Reference proteome</keyword>
<protein>
    <submittedName>
        <fullName evidence="2">Uncharacterized protein</fullName>
    </submittedName>
</protein>
<organism evidence="2 3">
    <name type="scientific">Actinoplanes lobatus</name>
    <dbReference type="NCBI Taxonomy" id="113568"/>
    <lineage>
        <taxon>Bacteria</taxon>
        <taxon>Bacillati</taxon>
        <taxon>Actinomycetota</taxon>
        <taxon>Actinomycetes</taxon>
        <taxon>Micromonosporales</taxon>
        <taxon>Micromonosporaceae</taxon>
        <taxon>Actinoplanes</taxon>
    </lineage>
</organism>